<accession>A0A8S5SRC9</accession>
<name>A0A8S5SRC9_9CAUD</name>
<dbReference type="EMBL" id="BK032652">
    <property type="protein sequence ID" value="DAF53371.1"/>
    <property type="molecule type" value="Genomic_DNA"/>
</dbReference>
<protein>
    <submittedName>
        <fullName evidence="1">Uncharacterized protein</fullName>
    </submittedName>
</protein>
<evidence type="ECO:0000313" key="1">
    <source>
        <dbReference type="EMBL" id="DAF53371.1"/>
    </source>
</evidence>
<organism evidence="1">
    <name type="scientific">Siphoviridae sp. ctkyE7</name>
    <dbReference type="NCBI Taxonomy" id="2827926"/>
    <lineage>
        <taxon>Viruses</taxon>
        <taxon>Duplodnaviria</taxon>
        <taxon>Heunggongvirae</taxon>
        <taxon>Uroviricota</taxon>
        <taxon>Caudoviricetes</taxon>
    </lineage>
</organism>
<sequence length="52" mass="6219">MEFEFESKEIKELIKDVEDARKKYYRALSKLGVKISDDKNDLILVRKSEIEK</sequence>
<reference evidence="1" key="1">
    <citation type="journal article" date="2021" name="Proc. Natl. Acad. Sci. U.S.A.">
        <title>A Catalog of Tens of Thousands of Viruses from Human Metagenomes Reveals Hidden Associations with Chronic Diseases.</title>
        <authorList>
            <person name="Tisza M.J."/>
            <person name="Buck C.B."/>
        </authorList>
    </citation>
    <scope>NUCLEOTIDE SEQUENCE</scope>
    <source>
        <strain evidence="1">CtkyE7</strain>
    </source>
</reference>
<proteinExistence type="predicted"/>